<comment type="caution">
    <text evidence="8">The sequence shown here is derived from an EMBL/GenBank/DDBJ whole genome shotgun (WGS) entry which is preliminary data.</text>
</comment>
<gene>
    <name evidence="8" type="ORF">MAN_07720</name>
</gene>
<dbReference type="GO" id="GO:0005886">
    <property type="term" value="C:plasma membrane"/>
    <property type="evidence" value="ECO:0007669"/>
    <property type="project" value="TreeGrafter"/>
</dbReference>
<feature type="transmembrane region" description="Helical" evidence="6">
    <location>
        <begin position="170"/>
        <end position="188"/>
    </location>
</feature>
<feature type="non-terminal residue" evidence="8">
    <location>
        <position position="1"/>
    </location>
</feature>
<evidence type="ECO:0000256" key="1">
    <source>
        <dbReference type="ARBA" id="ARBA00004141"/>
    </source>
</evidence>
<name>A0A0B4G521_METAF</name>
<reference evidence="8 9" key="1">
    <citation type="journal article" date="2014" name="Proc. Natl. Acad. Sci. U.S.A.">
        <title>Trajectory and genomic determinants of fungal-pathogen speciation and host adaptation.</title>
        <authorList>
            <person name="Hu X."/>
            <person name="Xiao G."/>
            <person name="Zheng P."/>
            <person name="Shang Y."/>
            <person name="Su Y."/>
            <person name="Zhang X."/>
            <person name="Liu X."/>
            <person name="Zhan S."/>
            <person name="St Leger R.J."/>
            <person name="Wang C."/>
        </authorList>
    </citation>
    <scope>NUCLEOTIDE SEQUENCE [LARGE SCALE GENOMIC DNA]</scope>
    <source>
        <strain evidence="8 9">ARSEF 549</strain>
    </source>
</reference>
<dbReference type="PANTHER" id="PTHR23112">
    <property type="entry name" value="G PROTEIN-COUPLED RECEPTOR 157-RELATED"/>
    <property type="match status" value="1"/>
</dbReference>
<evidence type="ECO:0000313" key="9">
    <source>
        <dbReference type="Proteomes" id="UP000031186"/>
    </source>
</evidence>
<dbReference type="PRINTS" id="PR02001">
    <property type="entry name" value="GCR1CAMPR"/>
</dbReference>
<protein>
    <submittedName>
        <fullName evidence="8">G-protein coupled receptor</fullName>
    </submittedName>
</protein>
<feature type="transmembrane region" description="Helical" evidence="6">
    <location>
        <begin position="47"/>
        <end position="69"/>
    </location>
</feature>
<dbReference type="InterPro" id="IPR022343">
    <property type="entry name" value="GCR1-cAMP_receptor"/>
</dbReference>
<dbReference type="Proteomes" id="UP000031186">
    <property type="component" value="Unassembled WGS sequence"/>
</dbReference>
<dbReference type="PROSITE" id="PS50261">
    <property type="entry name" value="G_PROTEIN_RECEP_F2_4"/>
    <property type="match status" value="1"/>
</dbReference>
<evidence type="ECO:0000259" key="7">
    <source>
        <dbReference type="PROSITE" id="PS50261"/>
    </source>
</evidence>
<dbReference type="EMBL" id="AZNF01000010">
    <property type="protein sequence ID" value="KID63519.1"/>
    <property type="molecule type" value="Genomic_DNA"/>
</dbReference>
<accession>A0A0B4G521</accession>
<comment type="subcellular location">
    <subcellularLocation>
        <location evidence="1">Membrane</location>
        <topology evidence="1">Multi-pass membrane protein</topology>
    </subcellularLocation>
</comment>
<dbReference type="Pfam" id="PF05462">
    <property type="entry name" value="Dicty_CAR"/>
    <property type="match status" value="1"/>
</dbReference>
<feature type="transmembrane region" description="Helical" evidence="6">
    <location>
        <begin position="120"/>
        <end position="140"/>
    </location>
</feature>
<keyword evidence="9" id="KW-1185">Reference proteome</keyword>
<dbReference type="InterPro" id="IPR017981">
    <property type="entry name" value="GPCR_2-like_7TM"/>
</dbReference>
<dbReference type="GO" id="GO:0007166">
    <property type="term" value="P:cell surface receptor signaling pathway"/>
    <property type="evidence" value="ECO:0007669"/>
    <property type="project" value="InterPro"/>
</dbReference>
<evidence type="ECO:0000256" key="4">
    <source>
        <dbReference type="ARBA" id="ARBA00023136"/>
    </source>
</evidence>
<keyword evidence="3 6" id="KW-1133">Transmembrane helix</keyword>
<evidence type="ECO:0000256" key="6">
    <source>
        <dbReference type="SAM" id="Phobius"/>
    </source>
</evidence>
<dbReference type="Gene3D" id="1.20.1070.10">
    <property type="entry name" value="Rhodopsin 7-helix transmembrane proteins"/>
    <property type="match status" value="1"/>
</dbReference>
<dbReference type="GO" id="GO:0007189">
    <property type="term" value="P:adenylate cyclase-activating G protein-coupled receptor signaling pathway"/>
    <property type="evidence" value="ECO:0007669"/>
    <property type="project" value="TreeGrafter"/>
</dbReference>
<evidence type="ECO:0000256" key="5">
    <source>
        <dbReference type="SAM" id="MobiDB-lite"/>
    </source>
</evidence>
<dbReference type="GO" id="GO:0004930">
    <property type="term" value="F:G protein-coupled receptor activity"/>
    <property type="evidence" value="ECO:0007669"/>
    <property type="project" value="TreeGrafter"/>
</dbReference>
<feature type="transmembrane region" description="Helical" evidence="6">
    <location>
        <begin position="313"/>
        <end position="332"/>
    </location>
</feature>
<feature type="region of interest" description="Disordered" evidence="5">
    <location>
        <begin position="234"/>
        <end position="254"/>
    </location>
</feature>
<keyword evidence="2 6" id="KW-0812">Transmembrane</keyword>
<feature type="transmembrane region" description="Helical" evidence="6">
    <location>
        <begin position="20"/>
        <end position="40"/>
    </location>
</feature>
<dbReference type="PANTHER" id="PTHR23112:SF22">
    <property type="entry name" value="G-PROTEIN COUPLED RECEPTOR"/>
    <property type="match status" value="1"/>
</dbReference>
<sequence>MAKLSEDQLNAISVIERVCSVPSLLGCVFIIATFCMSSAFHKPINRLVFYASLGNMLANVGTLMSLSYLNNLDSFGCQFQAFLLQLFTPADAFWTLAMAINVYLTFYHKFDAQRLRKMELWYLIGCYGVPFVPAFAYIFARNKLGQRIYGNATLWCWVSTDYDALRVATLYAPVWIAILITFSIYIRAGRTIYEKRKQLYDFHSSDPDPLSVDGEALATVKRTEVTVTSEAVGEPGITLGPLPRGDSSSADNPQSASAAYSVHVSANNSTVSNGKPVLAIPGTTIHHASTVQIASHRLSKPARRHIHELNNAAWSYTKCAILFFTALLITWIPSSANRVYSAVHPGDVSVTLQFMSAFVLPLQGFWNAVIYAVTSWGACKNVLHDWKFGWRQPVSQGMGANDATGSNNRRYETQFKSPARAHITWESESVTELTRATTNSAQGRGNY</sequence>
<evidence type="ECO:0000313" key="8">
    <source>
        <dbReference type="EMBL" id="KID63519.1"/>
    </source>
</evidence>
<keyword evidence="4 6" id="KW-0472">Membrane</keyword>
<evidence type="ECO:0000256" key="3">
    <source>
        <dbReference type="ARBA" id="ARBA00022989"/>
    </source>
</evidence>
<dbReference type="AlphaFoldDB" id="A0A0B4G521"/>
<dbReference type="HOGENOM" id="CLU_024810_3_1_1"/>
<dbReference type="OrthoDB" id="18453at2759"/>
<feature type="transmembrane region" description="Helical" evidence="6">
    <location>
        <begin position="352"/>
        <end position="373"/>
    </location>
</feature>
<dbReference type="VEuPathDB" id="FungiDB:MAN_07720"/>
<organism evidence="8 9">
    <name type="scientific">Metarhizium anisopliae (strain ARSEF 549)</name>
    <dbReference type="NCBI Taxonomy" id="3151832"/>
    <lineage>
        <taxon>Eukaryota</taxon>
        <taxon>Fungi</taxon>
        <taxon>Dikarya</taxon>
        <taxon>Ascomycota</taxon>
        <taxon>Pezizomycotina</taxon>
        <taxon>Sordariomycetes</taxon>
        <taxon>Hypocreomycetidae</taxon>
        <taxon>Hypocreales</taxon>
        <taxon>Clavicipitaceae</taxon>
        <taxon>Metarhizium</taxon>
    </lineage>
</organism>
<feature type="domain" description="G-protein coupled receptors family 2 profile 2" evidence="7">
    <location>
        <begin position="9"/>
        <end position="197"/>
    </location>
</feature>
<proteinExistence type="predicted"/>
<dbReference type="SUPFAM" id="SSF81321">
    <property type="entry name" value="Family A G protein-coupled receptor-like"/>
    <property type="match status" value="1"/>
</dbReference>
<feature type="transmembrane region" description="Helical" evidence="6">
    <location>
        <begin position="81"/>
        <end position="108"/>
    </location>
</feature>
<keyword evidence="8" id="KW-0675">Receptor</keyword>
<evidence type="ECO:0000256" key="2">
    <source>
        <dbReference type="ARBA" id="ARBA00022692"/>
    </source>
</evidence>